<dbReference type="AlphaFoldDB" id="A0A8D8TPG5"/>
<accession>A0A8D8TPG5</accession>
<sequence length="102" mass="11202">MILGFTNHSVQIFNPGRNAHGHLTTVGGRFRAWIQGGAESFADLHHSRLQLISLEEDNKHALVHGIVRVNVFQRGLNLSLAQEHVTAACAPQHALERGHALT</sequence>
<name>A0A8D8TPG5_9HEMI</name>
<proteinExistence type="predicted"/>
<dbReference type="EMBL" id="HBUF01306632">
    <property type="protein sequence ID" value="CAG6692335.1"/>
    <property type="molecule type" value="Transcribed_RNA"/>
</dbReference>
<reference evidence="1" key="1">
    <citation type="submission" date="2021-05" db="EMBL/GenBank/DDBJ databases">
        <authorList>
            <person name="Alioto T."/>
            <person name="Alioto T."/>
            <person name="Gomez Garrido J."/>
        </authorList>
    </citation>
    <scope>NUCLEOTIDE SEQUENCE</scope>
</reference>
<evidence type="ECO:0000313" key="1">
    <source>
        <dbReference type="EMBL" id="CAG6692335.1"/>
    </source>
</evidence>
<protein>
    <submittedName>
        <fullName evidence="1">Uncharacterized protein</fullName>
    </submittedName>
</protein>
<organism evidence="1">
    <name type="scientific">Cacopsylla melanoneura</name>
    <dbReference type="NCBI Taxonomy" id="428564"/>
    <lineage>
        <taxon>Eukaryota</taxon>
        <taxon>Metazoa</taxon>
        <taxon>Ecdysozoa</taxon>
        <taxon>Arthropoda</taxon>
        <taxon>Hexapoda</taxon>
        <taxon>Insecta</taxon>
        <taxon>Pterygota</taxon>
        <taxon>Neoptera</taxon>
        <taxon>Paraneoptera</taxon>
        <taxon>Hemiptera</taxon>
        <taxon>Sternorrhyncha</taxon>
        <taxon>Psylloidea</taxon>
        <taxon>Psyllidae</taxon>
        <taxon>Psyllinae</taxon>
        <taxon>Cacopsylla</taxon>
    </lineage>
</organism>